<dbReference type="InterPro" id="IPR007420">
    <property type="entry name" value="DUF465"/>
</dbReference>
<dbReference type="Proteomes" id="UP001595776">
    <property type="component" value="Unassembled WGS sequence"/>
</dbReference>
<evidence type="ECO:0000313" key="1">
    <source>
        <dbReference type="EMBL" id="MFC4347482.1"/>
    </source>
</evidence>
<name>A0ABV8U8E3_9PROT</name>
<protein>
    <submittedName>
        <fullName evidence="1">YdcH family protein</fullName>
    </submittedName>
</protein>
<dbReference type="Pfam" id="PF04325">
    <property type="entry name" value="DUF465"/>
    <property type="match status" value="1"/>
</dbReference>
<comment type="caution">
    <text evidence="1">The sequence shown here is derived from an EMBL/GenBank/DDBJ whole genome shotgun (WGS) entry which is preliminary data.</text>
</comment>
<dbReference type="Gene3D" id="6.10.280.50">
    <property type="match status" value="1"/>
</dbReference>
<organism evidence="1 2">
    <name type="scientific">Kordiimonas lipolytica</name>
    <dbReference type="NCBI Taxonomy" id="1662421"/>
    <lineage>
        <taxon>Bacteria</taxon>
        <taxon>Pseudomonadati</taxon>
        <taxon>Pseudomonadota</taxon>
        <taxon>Alphaproteobacteria</taxon>
        <taxon>Kordiimonadales</taxon>
        <taxon>Kordiimonadaceae</taxon>
        <taxon>Kordiimonas</taxon>
    </lineage>
</organism>
<evidence type="ECO:0000313" key="2">
    <source>
        <dbReference type="Proteomes" id="UP001595776"/>
    </source>
</evidence>
<dbReference type="InterPro" id="IPR038444">
    <property type="entry name" value="DUF465_sf"/>
</dbReference>
<gene>
    <name evidence="1" type="ORF">ACFO5Q_06450</name>
</gene>
<proteinExistence type="predicted"/>
<dbReference type="EMBL" id="JBHSCR010000003">
    <property type="protein sequence ID" value="MFC4347482.1"/>
    <property type="molecule type" value="Genomic_DNA"/>
</dbReference>
<accession>A0ABV8U8E3</accession>
<keyword evidence="2" id="KW-1185">Reference proteome</keyword>
<dbReference type="RefSeq" id="WP_068153149.1">
    <property type="nucleotide sequence ID" value="NZ_JBHSCR010000003.1"/>
</dbReference>
<sequence length="78" mass="9675">MSHVPHELREDFPEYEERIHTLKESDAHFRKLADKYHEVNREIHRIEIDEEHVSQFDEEDLRKERMRLKDEIYGMLKA</sequence>
<reference evidence="2" key="1">
    <citation type="journal article" date="2019" name="Int. J. Syst. Evol. Microbiol.">
        <title>The Global Catalogue of Microorganisms (GCM) 10K type strain sequencing project: providing services to taxonomists for standard genome sequencing and annotation.</title>
        <authorList>
            <consortium name="The Broad Institute Genomics Platform"/>
            <consortium name="The Broad Institute Genome Sequencing Center for Infectious Disease"/>
            <person name="Wu L."/>
            <person name="Ma J."/>
        </authorList>
    </citation>
    <scope>NUCLEOTIDE SEQUENCE [LARGE SCALE GENOMIC DNA]</scope>
    <source>
        <strain evidence="2">CGMCC 1.15304</strain>
    </source>
</reference>